<evidence type="ECO:0008006" key="7">
    <source>
        <dbReference type="Google" id="ProtNLM"/>
    </source>
</evidence>
<dbReference type="Pfam" id="PF15699">
    <property type="entry name" value="NPR1_interact"/>
    <property type="match status" value="1"/>
</dbReference>
<keyword evidence="3" id="KW-0539">Nucleus</keyword>
<evidence type="ECO:0000313" key="5">
    <source>
        <dbReference type="EnsemblPlants" id="cds.evm.model.01.615"/>
    </source>
</evidence>
<dbReference type="InterPro" id="IPR031425">
    <property type="entry name" value="NPR1/NH1-interacting"/>
</dbReference>
<dbReference type="GO" id="GO:0010112">
    <property type="term" value="P:regulation of systemic acquired resistance"/>
    <property type="evidence" value="ECO:0007669"/>
    <property type="project" value="InterPro"/>
</dbReference>
<evidence type="ECO:0000256" key="3">
    <source>
        <dbReference type="ARBA" id="ARBA00023242"/>
    </source>
</evidence>
<evidence type="ECO:0000256" key="2">
    <source>
        <dbReference type="ARBA" id="ARBA00009937"/>
    </source>
</evidence>
<dbReference type="EnsemblPlants" id="evm.model.01.615">
    <property type="protein sequence ID" value="cds.evm.model.01.615"/>
    <property type="gene ID" value="evm.TU.01.615"/>
</dbReference>
<dbReference type="Proteomes" id="UP000596661">
    <property type="component" value="Chromosome 1"/>
</dbReference>
<keyword evidence="6" id="KW-1185">Reference proteome</keyword>
<sequence length="149" mass="16962">MEMGKGNMCKKRKLSHVVVRENEEEEEEEEEEGEEEKIEKFYELIRSMREARDRLIKPISTTTDHHHHQTPDSLSWKPSFEHEDFITGKNANGQEIIPTSNFKVPKTNQTSLLTTATFIGTSSAAAVPNQVPHTNNVSSKELLDLTLSL</sequence>
<protein>
    <recommendedName>
        <fullName evidence="7">NIM1-interacting protein</fullName>
    </recommendedName>
</protein>
<evidence type="ECO:0000256" key="1">
    <source>
        <dbReference type="ARBA" id="ARBA00004123"/>
    </source>
</evidence>
<feature type="compositionally biased region" description="Acidic residues" evidence="4">
    <location>
        <begin position="22"/>
        <end position="36"/>
    </location>
</feature>
<feature type="region of interest" description="Disordered" evidence="4">
    <location>
        <begin position="57"/>
        <end position="79"/>
    </location>
</feature>
<comment type="similarity">
    <text evidence="2">Belongs to the NPR1-interactor family.</text>
</comment>
<proteinExistence type="inferred from homology"/>
<name>A0A803NPX7_CANSA</name>
<comment type="subcellular location">
    <subcellularLocation>
        <location evidence="1">Nucleus</location>
    </subcellularLocation>
</comment>
<dbReference type="PANTHER" id="PTHR33669">
    <property type="entry name" value="PROTEIN NEGATIVE REGULATOR OF RESISTANCE"/>
    <property type="match status" value="1"/>
</dbReference>
<dbReference type="OMA" id="VRDRFCK"/>
<accession>A0A803NPX7</accession>
<evidence type="ECO:0000256" key="4">
    <source>
        <dbReference type="SAM" id="MobiDB-lite"/>
    </source>
</evidence>
<dbReference type="EMBL" id="UZAU01000018">
    <property type="status" value="NOT_ANNOTATED_CDS"/>
    <property type="molecule type" value="Genomic_DNA"/>
</dbReference>
<evidence type="ECO:0000313" key="6">
    <source>
        <dbReference type="Proteomes" id="UP000596661"/>
    </source>
</evidence>
<reference evidence="5" key="2">
    <citation type="submission" date="2021-03" db="UniProtKB">
        <authorList>
            <consortium name="EnsemblPlants"/>
        </authorList>
    </citation>
    <scope>IDENTIFICATION</scope>
</reference>
<dbReference type="AlphaFoldDB" id="A0A803NPX7"/>
<feature type="region of interest" description="Disordered" evidence="4">
    <location>
        <begin position="1"/>
        <end position="37"/>
    </location>
</feature>
<dbReference type="Gramene" id="evm.model.01.615">
    <property type="protein sequence ID" value="cds.evm.model.01.615"/>
    <property type="gene ID" value="evm.TU.01.615"/>
</dbReference>
<dbReference type="PANTHER" id="PTHR33669:SF14">
    <property type="entry name" value="NRR REPRESSOR HOMOLOG 3"/>
    <property type="match status" value="1"/>
</dbReference>
<organism evidence="5 6">
    <name type="scientific">Cannabis sativa</name>
    <name type="common">Hemp</name>
    <name type="synonym">Marijuana</name>
    <dbReference type="NCBI Taxonomy" id="3483"/>
    <lineage>
        <taxon>Eukaryota</taxon>
        <taxon>Viridiplantae</taxon>
        <taxon>Streptophyta</taxon>
        <taxon>Embryophyta</taxon>
        <taxon>Tracheophyta</taxon>
        <taxon>Spermatophyta</taxon>
        <taxon>Magnoliopsida</taxon>
        <taxon>eudicotyledons</taxon>
        <taxon>Gunneridae</taxon>
        <taxon>Pentapetalae</taxon>
        <taxon>rosids</taxon>
        <taxon>fabids</taxon>
        <taxon>Rosales</taxon>
        <taxon>Cannabaceae</taxon>
        <taxon>Cannabis</taxon>
    </lineage>
</organism>
<reference evidence="5" key="1">
    <citation type="submission" date="2018-11" db="EMBL/GenBank/DDBJ databases">
        <authorList>
            <person name="Grassa J C."/>
        </authorList>
    </citation>
    <scope>NUCLEOTIDE SEQUENCE [LARGE SCALE GENOMIC DNA]</scope>
</reference>
<dbReference type="GO" id="GO:0005634">
    <property type="term" value="C:nucleus"/>
    <property type="evidence" value="ECO:0007669"/>
    <property type="project" value="UniProtKB-SubCell"/>
</dbReference>